<dbReference type="Proteomes" id="UP000033684">
    <property type="component" value="Unassembled WGS sequence"/>
</dbReference>
<evidence type="ECO:0000256" key="1">
    <source>
        <dbReference type="SAM" id="Phobius"/>
    </source>
</evidence>
<comment type="caution">
    <text evidence="3">The sequence shown here is derived from an EMBL/GenBank/DDBJ whole genome shotgun (WGS) entry which is preliminary data.</text>
</comment>
<proteinExistence type="predicted"/>
<sequence length="559" mass="62056">MLILLWPWLCFAKTTITTSVDRNPVNLNDSFQIIFKADDTPDDDPDLSPLEQDFTVLNQSQSSSKSWMNGRFSSTIQWTVNVIAKHAGTLTIPSIAFGSDHSNAMTVTITDQPDTQGLNNEQELFLDVSAEPEQPYLQAQVIYTLRLYTRVDIAQARLTEPELADAVVEKLGDDSNYNTQVNGVDYSVTERRYAIFPQKTGELTIQPLQLTAEILTNSSMPRFNGFFNQQMAKTKRLNSKPITLQVQAIPSNANGKAWLPAKRVELSEQWSGDISSAKAGEPITRTLTLTVDGNTVAQLPELAPLSQHSLLKSYPDQPVLKEQKNSDGLTAFRQEKIALLPNKAGQYKLPEIAIPWFNTQTKQMELAKLPETVLTAVGDVATTPAPVQTPVAQAQQAAPLTQTPTPITADVTQQQPTNDFWPWLSAFLGLGWLITLVILLTQRTKPKHHTTQVAVPEQSQSTFQLKHLQVACDNNNPHAAKAALLTWGQHEFGVNSLGAIAALVDARLRDEILRLNDSLYAQDPKPWQGKPLLKAFNEQQARSKLNKTSLQPLQPLYRL</sequence>
<dbReference type="Pfam" id="PF13584">
    <property type="entry name" value="BatD"/>
    <property type="match status" value="1"/>
</dbReference>
<reference evidence="3 4" key="2">
    <citation type="journal article" date="2016" name="Microb. Ecol.">
        <title>Genome Characteristics of a Novel Type I Methanotroph (Sn10-6) Isolated from a Flooded Indian Rice Field.</title>
        <authorList>
            <person name="Rahalkar M.C."/>
            <person name="Pandit P.S."/>
            <person name="Dhakephalkar P.K."/>
            <person name="Pore S."/>
            <person name="Arora P."/>
            <person name="Kapse N."/>
        </authorList>
    </citation>
    <scope>NUCLEOTIDE SEQUENCE [LARGE SCALE GENOMIC DNA]</scope>
    <source>
        <strain evidence="3 4">Sn10-6</strain>
    </source>
</reference>
<dbReference type="PATRIC" id="fig|1632867.3.peg.2969"/>
<protein>
    <recommendedName>
        <fullName evidence="2">DUF7939 domain-containing protein</fullName>
    </recommendedName>
</protein>
<evidence type="ECO:0000313" key="3">
    <source>
        <dbReference type="EMBL" id="KJV05332.1"/>
    </source>
</evidence>
<keyword evidence="4" id="KW-1185">Reference proteome</keyword>
<keyword evidence="1" id="KW-1133">Transmembrane helix</keyword>
<feature type="domain" description="DUF7939" evidence="2">
    <location>
        <begin position="464"/>
        <end position="542"/>
    </location>
</feature>
<feature type="transmembrane region" description="Helical" evidence="1">
    <location>
        <begin position="420"/>
        <end position="440"/>
    </location>
</feature>
<dbReference type="InterPro" id="IPR025738">
    <property type="entry name" value="BatD"/>
</dbReference>
<dbReference type="EMBL" id="LAJX01000247">
    <property type="protein sequence ID" value="KJV05332.1"/>
    <property type="molecule type" value="Genomic_DNA"/>
</dbReference>
<dbReference type="InterPro" id="IPR057699">
    <property type="entry name" value="DUF7939"/>
</dbReference>
<dbReference type="Pfam" id="PF25607">
    <property type="entry name" value="DUF7939"/>
    <property type="match status" value="1"/>
</dbReference>
<name>A0A0F3IF69_9GAMM</name>
<reference evidence="4" key="1">
    <citation type="submission" date="2015-03" db="EMBL/GenBank/DDBJ databases">
        <title>Draft genome sequence of a novel methanotroph (Sn10-6) isolated from flooded ricefield rhizosphere in India.</title>
        <authorList>
            <person name="Pandit P.S."/>
            <person name="Pore S.D."/>
            <person name="Arora P."/>
            <person name="Kapse N.G."/>
            <person name="Dhakephalkar P.K."/>
            <person name="Rahalkar M.C."/>
        </authorList>
    </citation>
    <scope>NUCLEOTIDE SEQUENCE [LARGE SCALE GENOMIC DNA]</scope>
    <source>
        <strain evidence="4">Sn10-6</strain>
    </source>
</reference>
<evidence type="ECO:0000259" key="2">
    <source>
        <dbReference type="Pfam" id="PF25607"/>
    </source>
</evidence>
<organism evidence="3 4">
    <name type="scientific">Methylocucumis oryzae</name>
    <dbReference type="NCBI Taxonomy" id="1632867"/>
    <lineage>
        <taxon>Bacteria</taxon>
        <taxon>Pseudomonadati</taxon>
        <taxon>Pseudomonadota</taxon>
        <taxon>Gammaproteobacteria</taxon>
        <taxon>Methylococcales</taxon>
        <taxon>Methylococcaceae</taxon>
        <taxon>Methylocucumis</taxon>
    </lineage>
</organism>
<gene>
    <name evidence="3" type="ORF">VZ94_19010</name>
</gene>
<dbReference type="PANTHER" id="PTHR40940:SF1">
    <property type="entry name" value="PROTEIN BATD"/>
    <property type="match status" value="1"/>
</dbReference>
<dbReference type="PANTHER" id="PTHR40940">
    <property type="entry name" value="PROTEIN BATD-RELATED"/>
    <property type="match status" value="1"/>
</dbReference>
<keyword evidence="1" id="KW-0812">Transmembrane</keyword>
<keyword evidence="1" id="KW-0472">Membrane</keyword>
<dbReference type="AlphaFoldDB" id="A0A0F3IF69"/>
<evidence type="ECO:0000313" key="4">
    <source>
        <dbReference type="Proteomes" id="UP000033684"/>
    </source>
</evidence>
<accession>A0A0F3IF69</accession>